<keyword evidence="4" id="KW-1185">Reference proteome</keyword>
<keyword evidence="1" id="KW-0234">DNA repair</keyword>
<dbReference type="SUPFAM" id="SSF52540">
    <property type="entry name" value="P-loop containing nucleoside triphosphate hydrolases"/>
    <property type="match status" value="1"/>
</dbReference>
<accession>A0A7R8URF8</accession>
<dbReference type="EMBL" id="LR899011">
    <property type="protein sequence ID" value="CAD7085385.1"/>
    <property type="molecule type" value="Genomic_DNA"/>
</dbReference>
<reference evidence="3 4" key="1">
    <citation type="submission" date="2020-11" db="EMBL/GenBank/DDBJ databases">
        <authorList>
            <person name="Wallbank WR R."/>
            <person name="Pardo Diaz C."/>
            <person name="Kozak K."/>
            <person name="Martin S."/>
            <person name="Jiggins C."/>
            <person name="Moest M."/>
            <person name="Warren A I."/>
            <person name="Generalovic N T."/>
            <person name="Byers J.R.P. K."/>
            <person name="Montejo-Kovacevich G."/>
            <person name="Yen C E."/>
        </authorList>
    </citation>
    <scope>NUCLEOTIDE SEQUENCE [LARGE SCALE GENOMIC DNA]</scope>
</reference>
<keyword evidence="1" id="KW-0067">ATP-binding</keyword>
<protein>
    <recommendedName>
        <fullName evidence="1">ATP-dependent DNA helicase</fullName>
        <ecNumber evidence="1">5.6.2.3</ecNumber>
    </recommendedName>
</protein>
<dbReference type="Gene3D" id="3.40.50.300">
    <property type="entry name" value="P-loop containing nucleotide triphosphate hydrolases"/>
    <property type="match status" value="1"/>
</dbReference>
<dbReference type="InterPro" id="IPR010285">
    <property type="entry name" value="DNA_helicase_pif1-like_DEAD"/>
</dbReference>
<dbReference type="GO" id="GO:0006310">
    <property type="term" value="P:DNA recombination"/>
    <property type="evidence" value="ECO:0007669"/>
    <property type="project" value="UniProtKB-KW"/>
</dbReference>
<evidence type="ECO:0000256" key="1">
    <source>
        <dbReference type="RuleBase" id="RU363044"/>
    </source>
</evidence>
<dbReference type="PANTHER" id="PTHR47642:SF5">
    <property type="entry name" value="ATP-DEPENDENT DNA HELICASE"/>
    <property type="match status" value="1"/>
</dbReference>
<dbReference type="Proteomes" id="UP000594454">
    <property type="component" value="Chromosome 3"/>
</dbReference>
<keyword evidence="1" id="KW-0547">Nucleotide-binding</keyword>
<keyword evidence="1" id="KW-0347">Helicase</keyword>
<evidence type="ECO:0000259" key="2">
    <source>
        <dbReference type="Pfam" id="PF05970"/>
    </source>
</evidence>
<dbReference type="GO" id="GO:0005524">
    <property type="term" value="F:ATP binding"/>
    <property type="evidence" value="ECO:0007669"/>
    <property type="project" value="UniProtKB-KW"/>
</dbReference>
<evidence type="ECO:0000313" key="4">
    <source>
        <dbReference type="Proteomes" id="UP000594454"/>
    </source>
</evidence>
<comment type="catalytic activity">
    <reaction evidence="1">
        <text>ATP + H2O = ADP + phosphate + H(+)</text>
        <dbReference type="Rhea" id="RHEA:13065"/>
        <dbReference type="ChEBI" id="CHEBI:15377"/>
        <dbReference type="ChEBI" id="CHEBI:15378"/>
        <dbReference type="ChEBI" id="CHEBI:30616"/>
        <dbReference type="ChEBI" id="CHEBI:43474"/>
        <dbReference type="ChEBI" id="CHEBI:456216"/>
        <dbReference type="EC" id="5.6.2.3"/>
    </reaction>
</comment>
<dbReference type="InterPro" id="IPR051055">
    <property type="entry name" value="PIF1_helicase"/>
</dbReference>
<keyword evidence="1" id="KW-0233">DNA recombination</keyword>
<dbReference type="GO" id="GO:0000723">
    <property type="term" value="P:telomere maintenance"/>
    <property type="evidence" value="ECO:0007669"/>
    <property type="project" value="InterPro"/>
</dbReference>
<keyword evidence="1" id="KW-0378">Hydrolase</keyword>
<dbReference type="EC" id="5.6.2.3" evidence="1"/>
<dbReference type="AlphaFoldDB" id="A0A7R8URF8"/>
<name>A0A7R8URF8_HERIL</name>
<comment type="cofactor">
    <cofactor evidence="1">
        <name>Mg(2+)</name>
        <dbReference type="ChEBI" id="CHEBI:18420"/>
    </cofactor>
</comment>
<dbReference type="GO" id="GO:0006281">
    <property type="term" value="P:DNA repair"/>
    <property type="evidence" value="ECO:0007669"/>
    <property type="project" value="UniProtKB-KW"/>
</dbReference>
<keyword evidence="1" id="KW-0227">DNA damage</keyword>
<comment type="similarity">
    <text evidence="1">Belongs to the helicase family.</text>
</comment>
<gene>
    <name evidence="3" type="ORF">HERILL_LOCUS8232</name>
</gene>
<dbReference type="PANTHER" id="PTHR47642">
    <property type="entry name" value="ATP-DEPENDENT DNA HELICASE"/>
    <property type="match status" value="1"/>
</dbReference>
<dbReference type="GO" id="GO:0043139">
    <property type="term" value="F:5'-3' DNA helicase activity"/>
    <property type="evidence" value="ECO:0007669"/>
    <property type="project" value="UniProtKB-EC"/>
</dbReference>
<organism evidence="3 4">
    <name type="scientific">Hermetia illucens</name>
    <name type="common">Black soldier fly</name>
    <dbReference type="NCBI Taxonomy" id="343691"/>
    <lineage>
        <taxon>Eukaryota</taxon>
        <taxon>Metazoa</taxon>
        <taxon>Ecdysozoa</taxon>
        <taxon>Arthropoda</taxon>
        <taxon>Hexapoda</taxon>
        <taxon>Insecta</taxon>
        <taxon>Pterygota</taxon>
        <taxon>Neoptera</taxon>
        <taxon>Endopterygota</taxon>
        <taxon>Diptera</taxon>
        <taxon>Brachycera</taxon>
        <taxon>Stratiomyomorpha</taxon>
        <taxon>Stratiomyidae</taxon>
        <taxon>Hermetiinae</taxon>
        <taxon>Hermetia</taxon>
    </lineage>
</organism>
<dbReference type="Pfam" id="PF05970">
    <property type="entry name" value="PIF1"/>
    <property type="match status" value="1"/>
</dbReference>
<evidence type="ECO:0000313" key="3">
    <source>
        <dbReference type="EMBL" id="CAD7085385.1"/>
    </source>
</evidence>
<dbReference type="GO" id="GO:0016787">
    <property type="term" value="F:hydrolase activity"/>
    <property type="evidence" value="ECO:0007669"/>
    <property type="project" value="UniProtKB-KW"/>
</dbReference>
<proteinExistence type="inferred from homology"/>
<feature type="domain" description="DNA helicase Pif1-like DEAD-box helicase" evidence="2">
    <location>
        <begin position="10"/>
        <end position="66"/>
    </location>
</feature>
<dbReference type="InParanoid" id="A0A7R8URF8"/>
<sequence length="156" mass="17718">MSREILQNYRNKFVGVKCVIIDEVSVIGSDVLHKINLRLQKITCTHDQPFGNMNIVFCGDFHQLPPYKIPLAVGYPYMITTNIVVEDGIVNGAIGVLKNIELLTKGEHYATLEAQKEPSTSVVTHKQRLRLWIEFPERCRLKAKPYVTFSTSSGRQ</sequence>
<dbReference type="InterPro" id="IPR027417">
    <property type="entry name" value="P-loop_NTPase"/>
</dbReference>